<dbReference type="Proteomes" id="UP000070121">
    <property type="component" value="Unassembled WGS sequence"/>
</dbReference>
<accession>A0A135TY15</accession>
<evidence type="ECO:0000313" key="1">
    <source>
        <dbReference type="EMBL" id="KXH53058.1"/>
    </source>
</evidence>
<proteinExistence type="predicted"/>
<comment type="caution">
    <text evidence="1">The sequence shown here is derived from an EMBL/GenBank/DDBJ whole genome shotgun (WGS) entry which is preliminary data.</text>
</comment>
<sequence>MADAHARLQAVMTTPFGRPGAGPSNVLALLPYPPWNYLSNPTTRPFRAGLGAAQGVLRDMGPSPALFLGRMAQGDAHDTDRVSSTSQP</sequence>
<keyword evidence="2" id="KW-1185">Reference proteome</keyword>
<reference evidence="1 2" key="1">
    <citation type="submission" date="2014-02" db="EMBL/GenBank/DDBJ databases">
        <title>The genome sequence of Colletotrichum salicis CBS 607.94.</title>
        <authorList>
            <person name="Baroncelli R."/>
            <person name="Thon M.R."/>
        </authorList>
    </citation>
    <scope>NUCLEOTIDE SEQUENCE [LARGE SCALE GENOMIC DNA]</scope>
    <source>
        <strain evidence="1 2">CBS 607.94</strain>
    </source>
</reference>
<dbReference type="AlphaFoldDB" id="A0A135TY15"/>
<name>A0A135TY15_9PEZI</name>
<gene>
    <name evidence="1" type="ORF">CSAL01_13423</name>
</gene>
<organism evidence="1 2">
    <name type="scientific">Colletotrichum salicis</name>
    <dbReference type="NCBI Taxonomy" id="1209931"/>
    <lineage>
        <taxon>Eukaryota</taxon>
        <taxon>Fungi</taxon>
        <taxon>Dikarya</taxon>
        <taxon>Ascomycota</taxon>
        <taxon>Pezizomycotina</taxon>
        <taxon>Sordariomycetes</taxon>
        <taxon>Hypocreomycetidae</taxon>
        <taxon>Glomerellales</taxon>
        <taxon>Glomerellaceae</taxon>
        <taxon>Colletotrichum</taxon>
        <taxon>Colletotrichum acutatum species complex</taxon>
    </lineage>
</organism>
<dbReference type="EMBL" id="JFFI01001847">
    <property type="protein sequence ID" value="KXH53058.1"/>
    <property type="molecule type" value="Genomic_DNA"/>
</dbReference>
<protein>
    <submittedName>
        <fullName evidence="1">Uncharacterized protein</fullName>
    </submittedName>
</protein>
<evidence type="ECO:0000313" key="2">
    <source>
        <dbReference type="Proteomes" id="UP000070121"/>
    </source>
</evidence>